<dbReference type="InterPro" id="IPR053151">
    <property type="entry name" value="RNase_H-like"/>
</dbReference>
<dbReference type="PANTHER" id="PTHR47723:SF19">
    <property type="entry name" value="POLYNUCLEOTIDYL TRANSFERASE, RIBONUCLEASE H-LIKE SUPERFAMILY PROTEIN"/>
    <property type="match status" value="1"/>
</dbReference>
<protein>
    <recommendedName>
        <fullName evidence="4">RNase H type-1 domain-containing protein</fullName>
    </recommendedName>
</protein>
<dbReference type="GO" id="GO:0004523">
    <property type="term" value="F:RNA-DNA hybrid ribonuclease activity"/>
    <property type="evidence" value="ECO:0007669"/>
    <property type="project" value="InterPro"/>
</dbReference>
<proteinExistence type="predicted"/>
<feature type="domain" description="RNase H type-1" evidence="1">
    <location>
        <begin position="214"/>
        <end position="333"/>
    </location>
</feature>
<dbReference type="AlphaFoldDB" id="A0A2N9H4N3"/>
<evidence type="ECO:0000259" key="2">
    <source>
        <dbReference type="Pfam" id="PF13966"/>
    </source>
</evidence>
<evidence type="ECO:0008006" key="4">
    <source>
        <dbReference type="Google" id="ProtNLM"/>
    </source>
</evidence>
<dbReference type="Gene3D" id="3.30.420.10">
    <property type="entry name" value="Ribonuclease H-like superfamily/Ribonuclease H"/>
    <property type="match status" value="1"/>
</dbReference>
<feature type="domain" description="Reverse transcriptase zinc-binding" evidence="2">
    <location>
        <begin position="38"/>
        <end position="125"/>
    </location>
</feature>
<dbReference type="SUPFAM" id="SSF53098">
    <property type="entry name" value="Ribonuclease H-like"/>
    <property type="match status" value="1"/>
</dbReference>
<dbReference type="Pfam" id="PF13456">
    <property type="entry name" value="RVT_3"/>
    <property type="match status" value="1"/>
</dbReference>
<dbReference type="InterPro" id="IPR036397">
    <property type="entry name" value="RNaseH_sf"/>
</dbReference>
<dbReference type="InterPro" id="IPR002156">
    <property type="entry name" value="RNaseH_domain"/>
</dbReference>
<dbReference type="InterPro" id="IPR044730">
    <property type="entry name" value="RNase_H-like_dom_plant"/>
</dbReference>
<dbReference type="InterPro" id="IPR012337">
    <property type="entry name" value="RNaseH-like_sf"/>
</dbReference>
<organism evidence="3">
    <name type="scientific">Fagus sylvatica</name>
    <name type="common">Beechnut</name>
    <dbReference type="NCBI Taxonomy" id="28930"/>
    <lineage>
        <taxon>Eukaryota</taxon>
        <taxon>Viridiplantae</taxon>
        <taxon>Streptophyta</taxon>
        <taxon>Embryophyta</taxon>
        <taxon>Tracheophyta</taxon>
        <taxon>Spermatophyta</taxon>
        <taxon>Magnoliopsida</taxon>
        <taxon>eudicotyledons</taxon>
        <taxon>Gunneridae</taxon>
        <taxon>Pentapetalae</taxon>
        <taxon>rosids</taxon>
        <taxon>fabids</taxon>
        <taxon>Fagales</taxon>
        <taxon>Fagaceae</taxon>
        <taxon>Fagus</taxon>
    </lineage>
</organism>
<dbReference type="PANTHER" id="PTHR47723">
    <property type="entry name" value="OS05G0353850 PROTEIN"/>
    <property type="match status" value="1"/>
</dbReference>
<dbReference type="GO" id="GO:0003676">
    <property type="term" value="F:nucleic acid binding"/>
    <property type="evidence" value="ECO:0007669"/>
    <property type="project" value="InterPro"/>
</dbReference>
<reference evidence="3" key="1">
    <citation type="submission" date="2018-02" db="EMBL/GenBank/DDBJ databases">
        <authorList>
            <person name="Cohen D.B."/>
            <person name="Kent A.D."/>
        </authorList>
    </citation>
    <scope>NUCLEOTIDE SEQUENCE</scope>
</reference>
<accession>A0A2N9H4N3</accession>
<name>A0A2N9H4N3_FAGSY</name>
<dbReference type="CDD" id="cd06222">
    <property type="entry name" value="RNase_H_like"/>
    <property type="match status" value="1"/>
</dbReference>
<dbReference type="Pfam" id="PF13966">
    <property type="entry name" value="zf-RVT"/>
    <property type="match status" value="1"/>
</dbReference>
<dbReference type="EMBL" id="OIVN01002791">
    <property type="protein sequence ID" value="SPD06504.1"/>
    <property type="molecule type" value="Genomic_DNA"/>
</dbReference>
<gene>
    <name evidence="3" type="ORF">FSB_LOCUS34386</name>
</gene>
<dbReference type="InterPro" id="IPR026960">
    <property type="entry name" value="RVT-Znf"/>
</dbReference>
<evidence type="ECO:0000313" key="3">
    <source>
        <dbReference type="EMBL" id="SPD06504.1"/>
    </source>
</evidence>
<evidence type="ECO:0000259" key="1">
    <source>
        <dbReference type="Pfam" id="PF13456"/>
    </source>
</evidence>
<sequence length="367" mass="41309">MLESLFNADSMEAILNIPIPTTLKPDRLGWIVDPKGLFSVKSAFKTHQIPTAVEPSNTLWTCFWKLKIHDRVKILLWRIGFDILPTKLNIAKRLGFGDTLCPLYNSEEESIIHLFFKCFAAKAIWYANSWGIRSDTLPIHSCLDIIKLLVDPPLPYTSATSTSKKSLQNQSATIFALTLECIWNHRNKIVHEPSHGTFLPFVKIWNLDDSVKLNVDVAWKNGNATIAVVARDSFGSVIKAWANQLVAKDLATAKAFAIKWALTLAKQEPFHKVTVECDAKVCIDALLGDPDEANWNISTLCTDIHHLTLDFVNCVFVWTKREANMVAHELAKFVFNLGVPFSCDRSSLPTSVMEAWQRDVISLSFLI</sequence>